<proteinExistence type="predicted"/>
<dbReference type="OrthoDB" id="5196432at2"/>
<sequence>MSATPESPADAGVRLAQEHLRLVEAGHPDDAAALLDGLTDARELVFAGAGFTTLARRTGRTLPTAMRAQASTRQIRLGQLRDAHRGDVEGLRTWLREAAEELVTVTQLAEAARLRLGPPSSYGAPGAG</sequence>
<dbReference type="AlphaFoldDB" id="I4EU21"/>
<dbReference type="EMBL" id="FO203431">
    <property type="protein sequence ID" value="CCH86884.1"/>
    <property type="molecule type" value="Genomic_DNA"/>
</dbReference>
<reference evidence="1 2" key="1">
    <citation type="journal article" date="2012" name="J. Bacteriol.">
        <title>Genome Sequence of Radiation-Resistant Modestobacter marinus Strain BC501, a Representative Actinobacterium That Thrives on Calcareous Stone Surfaces.</title>
        <authorList>
            <person name="Normand P."/>
            <person name="Gury J."/>
            <person name="Pujic P."/>
            <person name="Chouaia B."/>
            <person name="Crotti E."/>
            <person name="Brusetti L."/>
            <person name="Daffonchio D."/>
            <person name="Vacherie B."/>
            <person name="Barbe V."/>
            <person name="Medigue C."/>
            <person name="Calteau A."/>
            <person name="Ghodhbane-Gtari F."/>
            <person name="Essoussi I."/>
            <person name="Nouioui I."/>
            <person name="Abbassi-Ghozzi I."/>
            <person name="Gtari M."/>
        </authorList>
    </citation>
    <scope>NUCLEOTIDE SEQUENCE [LARGE SCALE GENOMIC DNA]</scope>
    <source>
        <strain evidence="2">BC 501</strain>
    </source>
</reference>
<name>I4EU21_MODI5</name>
<evidence type="ECO:0000313" key="2">
    <source>
        <dbReference type="Proteomes" id="UP000006461"/>
    </source>
</evidence>
<protein>
    <submittedName>
        <fullName evidence="1">Uncharacterized protein</fullName>
    </submittedName>
</protein>
<dbReference type="KEGG" id="mmar:MODMU_1435"/>
<dbReference type="HOGENOM" id="CLU_2129859_0_0_11"/>
<evidence type="ECO:0000313" key="1">
    <source>
        <dbReference type="EMBL" id="CCH86884.1"/>
    </source>
</evidence>
<dbReference type="STRING" id="477641.MODMU_1435"/>
<gene>
    <name evidence="1" type="ordered locus">MODMU_1435</name>
</gene>
<accession>I4EU21</accession>
<dbReference type="Proteomes" id="UP000006461">
    <property type="component" value="Chromosome"/>
</dbReference>
<keyword evidence="2" id="KW-1185">Reference proteome</keyword>
<organism evidence="1 2">
    <name type="scientific">Modestobacter italicus (strain DSM 44449 / CECT 9708 / BC 501)</name>
    <dbReference type="NCBI Taxonomy" id="2732864"/>
    <lineage>
        <taxon>Bacteria</taxon>
        <taxon>Bacillati</taxon>
        <taxon>Actinomycetota</taxon>
        <taxon>Actinomycetes</taxon>
        <taxon>Geodermatophilales</taxon>
        <taxon>Geodermatophilaceae</taxon>
        <taxon>Modestobacter</taxon>
    </lineage>
</organism>